<name>A0ABV2LYU0_9FLAO</name>
<dbReference type="Gene3D" id="3.40.630.30">
    <property type="match status" value="1"/>
</dbReference>
<protein>
    <submittedName>
        <fullName evidence="2">Ribosomal protein S18 acetylase RimI-like enzyme</fullName>
    </submittedName>
</protein>
<dbReference type="PANTHER" id="PTHR42919:SF40">
    <property type="entry name" value="FAMILY ACETYLTRANSFERASE, PUTATIVE-RELATED"/>
    <property type="match status" value="1"/>
</dbReference>
<dbReference type="CDD" id="cd04301">
    <property type="entry name" value="NAT_SF"/>
    <property type="match status" value="1"/>
</dbReference>
<dbReference type="EMBL" id="JBEPMO010000017">
    <property type="protein sequence ID" value="MET3732693.1"/>
    <property type="molecule type" value="Genomic_DNA"/>
</dbReference>
<dbReference type="InterPro" id="IPR000182">
    <property type="entry name" value="GNAT_dom"/>
</dbReference>
<keyword evidence="3" id="KW-1185">Reference proteome</keyword>
<evidence type="ECO:0000259" key="1">
    <source>
        <dbReference type="PROSITE" id="PS51186"/>
    </source>
</evidence>
<evidence type="ECO:0000313" key="3">
    <source>
        <dbReference type="Proteomes" id="UP001549146"/>
    </source>
</evidence>
<dbReference type="PANTHER" id="PTHR42919">
    <property type="entry name" value="N-ALPHA-ACETYLTRANSFERASE"/>
    <property type="match status" value="1"/>
</dbReference>
<evidence type="ECO:0000313" key="2">
    <source>
        <dbReference type="EMBL" id="MET3732693.1"/>
    </source>
</evidence>
<gene>
    <name evidence="2" type="ORF">ABID46_002283</name>
</gene>
<dbReference type="InterPro" id="IPR016181">
    <property type="entry name" value="Acyl_CoA_acyltransferase"/>
</dbReference>
<dbReference type="PROSITE" id="PS51186">
    <property type="entry name" value="GNAT"/>
    <property type="match status" value="1"/>
</dbReference>
<proteinExistence type="predicted"/>
<organism evidence="2 3">
    <name type="scientific">Moheibacter stercoris</name>
    <dbReference type="NCBI Taxonomy" id="1628251"/>
    <lineage>
        <taxon>Bacteria</taxon>
        <taxon>Pseudomonadati</taxon>
        <taxon>Bacteroidota</taxon>
        <taxon>Flavobacteriia</taxon>
        <taxon>Flavobacteriales</taxon>
        <taxon>Weeksellaceae</taxon>
        <taxon>Moheibacter</taxon>
    </lineage>
</organism>
<dbReference type="InterPro" id="IPR017255">
    <property type="entry name" value="AcTrfase_GNAT_prd"/>
</dbReference>
<comment type="caution">
    <text evidence="2">The sequence shown here is derived from an EMBL/GenBank/DDBJ whole genome shotgun (WGS) entry which is preliminary data.</text>
</comment>
<dbReference type="Proteomes" id="UP001549146">
    <property type="component" value="Unassembled WGS sequence"/>
</dbReference>
<accession>A0ABV2LYU0</accession>
<feature type="domain" description="N-acetyltransferase" evidence="1">
    <location>
        <begin position="2"/>
        <end position="162"/>
    </location>
</feature>
<dbReference type="PIRSF" id="PIRSF037663">
    <property type="entry name" value="Acetyltransf_GNAT_prd"/>
    <property type="match status" value="1"/>
</dbReference>
<reference evidence="2 3" key="1">
    <citation type="submission" date="2024-06" db="EMBL/GenBank/DDBJ databases">
        <title>Genomic Encyclopedia of Type Strains, Phase IV (KMG-IV): sequencing the most valuable type-strain genomes for metagenomic binning, comparative biology and taxonomic classification.</title>
        <authorList>
            <person name="Goeker M."/>
        </authorList>
    </citation>
    <scope>NUCLEOTIDE SEQUENCE [LARGE SCALE GENOMIC DNA]</scope>
    <source>
        <strain evidence="2 3">DSM 29388</strain>
    </source>
</reference>
<sequence>MIQIQNLTKPDIPIVQNLAKEIWNEHYRKILSQEQIDYMLDLFYSTEKIHQEISDGYSWEMVFYNSLPVGFMSLKYEFEKVHLSKIYLHSDVRGKGLGKELIQHAIELAQEKNYFAIYLNVNKYNTDSIEFYKQLGFQIIEEGVFDIGNGYVMDDYIMEKNI</sequence>
<dbReference type="Pfam" id="PF00583">
    <property type="entry name" value="Acetyltransf_1"/>
    <property type="match status" value="1"/>
</dbReference>
<dbReference type="SUPFAM" id="SSF55729">
    <property type="entry name" value="Acyl-CoA N-acyltransferases (Nat)"/>
    <property type="match status" value="1"/>
</dbReference>
<dbReference type="RefSeq" id="WP_354510157.1">
    <property type="nucleotide sequence ID" value="NZ_JBEPMO010000017.1"/>
</dbReference>
<dbReference type="InterPro" id="IPR051556">
    <property type="entry name" value="N-term/lysine_N-AcTrnsfr"/>
</dbReference>